<proteinExistence type="predicted"/>
<keyword evidence="4 10" id="KW-0812">Transmembrane</keyword>
<evidence type="ECO:0000256" key="1">
    <source>
        <dbReference type="ARBA" id="ARBA00004651"/>
    </source>
</evidence>
<evidence type="ECO:0000256" key="2">
    <source>
        <dbReference type="ARBA" id="ARBA00022475"/>
    </source>
</evidence>
<reference evidence="11 12" key="1">
    <citation type="journal article" date="2024" name="Insects">
        <title>An Improved Chromosome-Level Genome Assembly of the Firefly Pyrocoelia pectoralis.</title>
        <authorList>
            <person name="Fu X."/>
            <person name="Meyer-Rochow V.B."/>
            <person name="Ballantyne L."/>
            <person name="Zhu X."/>
        </authorList>
    </citation>
    <scope>NUCLEOTIDE SEQUENCE [LARGE SCALE GENOMIC DNA]</scope>
    <source>
        <strain evidence="11">XCY_ONT2</strain>
    </source>
</reference>
<dbReference type="Pfam" id="PF02949">
    <property type="entry name" value="7tm_6"/>
    <property type="match status" value="1"/>
</dbReference>
<dbReference type="GO" id="GO:0005549">
    <property type="term" value="F:odorant binding"/>
    <property type="evidence" value="ECO:0007669"/>
    <property type="project" value="InterPro"/>
</dbReference>
<protein>
    <submittedName>
        <fullName evidence="11">Uncharacterized protein</fullName>
    </submittedName>
</protein>
<evidence type="ECO:0000256" key="9">
    <source>
        <dbReference type="ARBA" id="ARBA00023224"/>
    </source>
</evidence>
<gene>
    <name evidence="11" type="ORF">RI129_010075</name>
</gene>
<comment type="subcellular location">
    <subcellularLocation>
        <location evidence="1">Cell membrane</location>
        <topology evidence="1">Multi-pass membrane protein</topology>
    </subcellularLocation>
</comment>
<organism evidence="11 12">
    <name type="scientific">Pyrocoelia pectoralis</name>
    <dbReference type="NCBI Taxonomy" id="417401"/>
    <lineage>
        <taxon>Eukaryota</taxon>
        <taxon>Metazoa</taxon>
        <taxon>Ecdysozoa</taxon>
        <taxon>Arthropoda</taxon>
        <taxon>Hexapoda</taxon>
        <taxon>Insecta</taxon>
        <taxon>Pterygota</taxon>
        <taxon>Neoptera</taxon>
        <taxon>Endopterygota</taxon>
        <taxon>Coleoptera</taxon>
        <taxon>Polyphaga</taxon>
        <taxon>Elateriformia</taxon>
        <taxon>Elateroidea</taxon>
        <taxon>Lampyridae</taxon>
        <taxon>Lampyrinae</taxon>
        <taxon>Pyrocoelia</taxon>
    </lineage>
</organism>
<evidence type="ECO:0000256" key="10">
    <source>
        <dbReference type="SAM" id="Phobius"/>
    </source>
</evidence>
<keyword evidence="8" id="KW-0675">Receptor</keyword>
<dbReference type="AlphaFoldDB" id="A0AAN7ZJG8"/>
<dbReference type="InterPro" id="IPR004117">
    <property type="entry name" value="7tm6_olfct_rcpt"/>
</dbReference>
<evidence type="ECO:0000256" key="5">
    <source>
        <dbReference type="ARBA" id="ARBA00022725"/>
    </source>
</evidence>
<dbReference type="GO" id="GO:0004984">
    <property type="term" value="F:olfactory receptor activity"/>
    <property type="evidence" value="ECO:0007669"/>
    <property type="project" value="InterPro"/>
</dbReference>
<dbReference type="PANTHER" id="PTHR21137:SF35">
    <property type="entry name" value="ODORANT RECEPTOR 19A-RELATED"/>
    <property type="match status" value="1"/>
</dbReference>
<comment type="caution">
    <text evidence="11">The sequence shown here is derived from an EMBL/GenBank/DDBJ whole genome shotgun (WGS) entry which is preliminary data.</text>
</comment>
<evidence type="ECO:0000313" key="12">
    <source>
        <dbReference type="Proteomes" id="UP001329430"/>
    </source>
</evidence>
<dbReference type="GO" id="GO:0005886">
    <property type="term" value="C:plasma membrane"/>
    <property type="evidence" value="ECO:0007669"/>
    <property type="project" value="UniProtKB-SubCell"/>
</dbReference>
<dbReference type="PANTHER" id="PTHR21137">
    <property type="entry name" value="ODORANT RECEPTOR"/>
    <property type="match status" value="1"/>
</dbReference>
<feature type="transmembrane region" description="Helical" evidence="10">
    <location>
        <begin position="33"/>
        <end position="53"/>
    </location>
</feature>
<dbReference type="Proteomes" id="UP001329430">
    <property type="component" value="Chromosome 7"/>
</dbReference>
<accession>A0AAN7ZJG8</accession>
<dbReference type="GO" id="GO:0007165">
    <property type="term" value="P:signal transduction"/>
    <property type="evidence" value="ECO:0007669"/>
    <property type="project" value="UniProtKB-KW"/>
</dbReference>
<keyword evidence="2" id="KW-1003">Cell membrane</keyword>
<evidence type="ECO:0000256" key="3">
    <source>
        <dbReference type="ARBA" id="ARBA00022606"/>
    </source>
</evidence>
<name>A0AAN7ZJG8_9COLE</name>
<keyword evidence="3" id="KW-0716">Sensory transduction</keyword>
<keyword evidence="7 10" id="KW-0472">Membrane</keyword>
<dbReference type="EMBL" id="JAVRBK010000007">
    <property type="protein sequence ID" value="KAK5641528.1"/>
    <property type="molecule type" value="Genomic_DNA"/>
</dbReference>
<evidence type="ECO:0000256" key="4">
    <source>
        <dbReference type="ARBA" id="ARBA00022692"/>
    </source>
</evidence>
<evidence type="ECO:0000313" key="11">
    <source>
        <dbReference type="EMBL" id="KAK5641528.1"/>
    </source>
</evidence>
<keyword evidence="9" id="KW-0807">Transducer</keyword>
<evidence type="ECO:0000256" key="6">
    <source>
        <dbReference type="ARBA" id="ARBA00022989"/>
    </source>
</evidence>
<keyword evidence="12" id="KW-1185">Reference proteome</keyword>
<keyword evidence="6 10" id="KW-1133">Transmembrane helix</keyword>
<sequence length="195" mass="21902">MTDIKPFVKESLFFFDIMGLNPRNQTIFAKFRAFFAIYSTGLLTVSILLDIIINWKGTDSLLEGASSVAAYGQVNPYYSLSRKLCNFRFPPPLDVLAQCAIFLFCCSGELFIYCTGGTVINEETSSVANAIYACKWYAKTQPKLRKGVVMIIRRSLQGEQIAVGGMFELNLESFTNVMKTGMSFYTLMNAVYIEE</sequence>
<evidence type="ECO:0000256" key="7">
    <source>
        <dbReference type="ARBA" id="ARBA00023136"/>
    </source>
</evidence>
<keyword evidence="5" id="KW-0552">Olfaction</keyword>
<evidence type="ECO:0000256" key="8">
    <source>
        <dbReference type="ARBA" id="ARBA00023170"/>
    </source>
</evidence>